<accession>A0ABN8NU73</accession>
<evidence type="ECO:0000313" key="6">
    <source>
        <dbReference type="Proteomes" id="UP001159405"/>
    </source>
</evidence>
<protein>
    <recommendedName>
        <fullName evidence="7">Phytanoyl-CoA dioxygenase domain-containing protein 1</fullName>
    </recommendedName>
</protein>
<evidence type="ECO:0000256" key="3">
    <source>
        <dbReference type="ARBA" id="ARBA00023004"/>
    </source>
</evidence>
<organism evidence="5 6">
    <name type="scientific">Porites lobata</name>
    <dbReference type="NCBI Taxonomy" id="104759"/>
    <lineage>
        <taxon>Eukaryota</taxon>
        <taxon>Metazoa</taxon>
        <taxon>Cnidaria</taxon>
        <taxon>Anthozoa</taxon>
        <taxon>Hexacorallia</taxon>
        <taxon>Scleractinia</taxon>
        <taxon>Fungiina</taxon>
        <taxon>Poritidae</taxon>
        <taxon>Porites</taxon>
    </lineage>
</organism>
<dbReference type="Proteomes" id="UP001159405">
    <property type="component" value="Unassembled WGS sequence"/>
</dbReference>
<dbReference type="InterPro" id="IPR008775">
    <property type="entry name" value="Phytyl_CoA_dOase-like"/>
</dbReference>
<comment type="cofactor">
    <cofactor evidence="1">
        <name>Fe cation</name>
        <dbReference type="ChEBI" id="CHEBI:24875"/>
    </cofactor>
</comment>
<name>A0ABN8NU73_9CNID</name>
<dbReference type="PANTHER" id="PTHR20883:SF15">
    <property type="entry name" value="PHYTANOYL-COA DIOXYGENASE DOMAIN-CONTAINING PROTEIN 1"/>
    <property type="match status" value="1"/>
</dbReference>
<dbReference type="SUPFAM" id="SSF51197">
    <property type="entry name" value="Clavaminate synthase-like"/>
    <property type="match status" value="1"/>
</dbReference>
<keyword evidence="2" id="KW-0479">Metal-binding</keyword>
<gene>
    <name evidence="5" type="ORF">PLOB_00028442</name>
</gene>
<reference evidence="5 6" key="1">
    <citation type="submission" date="2022-05" db="EMBL/GenBank/DDBJ databases">
        <authorList>
            <consortium name="Genoscope - CEA"/>
            <person name="William W."/>
        </authorList>
    </citation>
    <scope>NUCLEOTIDE SEQUENCE [LARGE SCALE GENOMIC DNA]</scope>
</reference>
<comment type="similarity">
    <text evidence="4">Belongs to the PhyH family. PHYHD1 subfamily.</text>
</comment>
<dbReference type="EMBL" id="CALNXK010000035">
    <property type="protein sequence ID" value="CAH3121120.1"/>
    <property type="molecule type" value="Genomic_DNA"/>
</dbReference>
<evidence type="ECO:0000256" key="4">
    <source>
        <dbReference type="ARBA" id="ARBA00038356"/>
    </source>
</evidence>
<sequence>MEDCPGLSSAQVEKYKTDGFLVIEGFFSLDEVEEMKQEMHKIVQEMNLDEHPKSIFTTDVSQTKFRDDYFMTSGDKIRFFFEKGAFNDKGELITEKDGAINKVGHALHCLNPVFKKFTFNKRIQAIAKSVGYKHPAVPQSMYIFKQPRIGGEVTPHRDSTFLFTEPLSAMGVWIPLEDCTLENGCLQFVPKTQNDELKRRFIRNPQPGGTPTIFMGADSEEAGHENDYIPQLTKKGSLVLIHGTVLHRSAENKSEKSRHAYTFHIVEQENTEWSKQNWLQPTAELPFPVLYTE</sequence>
<evidence type="ECO:0000313" key="5">
    <source>
        <dbReference type="EMBL" id="CAH3121120.1"/>
    </source>
</evidence>
<keyword evidence="6" id="KW-1185">Reference proteome</keyword>
<evidence type="ECO:0000256" key="1">
    <source>
        <dbReference type="ARBA" id="ARBA00001962"/>
    </source>
</evidence>
<dbReference type="Pfam" id="PF05721">
    <property type="entry name" value="PhyH"/>
    <property type="match status" value="1"/>
</dbReference>
<dbReference type="Gene3D" id="2.60.120.620">
    <property type="entry name" value="q2cbj1_9rhob like domain"/>
    <property type="match status" value="1"/>
</dbReference>
<keyword evidence="3" id="KW-0408">Iron</keyword>
<comment type="caution">
    <text evidence="5">The sequence shown here is derived from an EMBL/GenBank/DDBJ whole genome shotgun (WGS) entry which is preliminary data.</text>
</comment>
<evidence type="ECO:0000256" key="2">
    <source>
        <dbReference type="ARBA" id="ARBA00022723"/>
    </source>
</evidence>
<evidence type="ECO:0008006" key="7">
    <source>
        <dbReference type="Google" id="ProtNLM"/>
    </source>
</evidence>
<proteinExistence type="inferred from homology"/>
<dbReference type="PANTHER" id="PTHR20883">
    <property type="entry name" value="PHYTANOYL-COA DIOXYGENASE DOMAIN CONTAINING 1"/>
    <property type="match status" value="1"/>
</dbReference>